<dbReference type="Proteomes" id="UP001212123">
    <property type="component" value="Unassembled WGS sequence"/>
</dbReference>
<comment type="caution">
    <text evidence="2">The sequence shown here is derived from an EMBL/GenBank/DDBJ whole genome shotgun (WGS) entry which is preliminary data.</text>
</comment>
<keyword evidence="3" id="KW-1185">Reference proteome</keyword>
<proteinExistence type="predicted"/>
<dbReference type="RefSeq" id="WP_271805899.1">
    <property type="nucleotide sequence ID" value="NZ_JAQMTU010000097.1"/>
</dbReference>
<protein>
    <submittedName>
        <fullName evidence="2">Uncharacterized protein</fullName>
    </submittedName>
</protein>
<evidence type="ECO:0000256" key="1">
    <source>
        <dbReference type="SAM" id="SignalP"/>
    </source>
</evidence>
<sequence>MKKFLSRLMFSLSISLGVLTINPIVTTANENTPESSATLVYDAQKNITGVKGIKLEGKTYNIKFVYGNFQDKYQGMQDPLLVNIPNPILAINEINSLLNSLQPIPKVVSEIPKKPKYPSAYKTDIYMIPVQVINRSYGKQTSTEIYAVFGYFDKETGRWTTASNEYVKLGPSTAGVYTQFRLIFVDNSAK</sequence>
<keyword evidence="1" id="KW-0732">Signal</keyword>
<feature type="chain" id="PRO_5046271623" evidence="1">
    <location>
        <begin position="21"/>
        <end position="190"/>
    </location>
</feature>
<feature type="signal peptide" evidence="1">
    <location>
        <begin position="1"/>
        <end position="20"/>
    </location>
</feature>
<name>A0ABT5A8E8_9CYAN</name>
<reference evidence="2 3" key="1">
    <citation type="submission" date="2023-01" db="EMBL/GenBank/DDBJ databases">
        <title>Genomes from the Australian National Cyanobacteria Reference Collection.</title>
        <authorList>
            <person name="Willis A."/>
            <person name="Lee E.M.F."/>
        </authorList>
    </citation>
    <scope>NUCLEOTIDE SEQUENCE [LARGE SCALE GENOMIC DNA]</scope>
    <source>
        <strain evidence="2 3">CS-537/01</strain>
    </source>
</reference>
<accession>A0ABT5A8E8</accession>
<dbReference type="EMBL" id="JAQMTU010000097">
    <property type="protein sequence ID" value="MDB9487943.1"/>
    <property type="molecule type" value="Genomic_DNA"/>
</dbReference>
<organism evidence="2 3">
    <name type="scientific">Dolichospermum circinale CS-537/01</name>
    <dbReference type="NCBI Taxonomy" id="3021739"/>
    <lineage>
        <taxon>Bacteria</taxon>
        <taxon>Bacillati</taxon>
        <taxon>Cyanobacteriota</taxon>
        <taxon>Cyanophyceae</taxon>
        <taxon>Nostocales</taxon>
        <taxon>Aphanizomenonaceae</taxon>
        <taxon>Dolichospermum</taxon>
        <taxon>Dolichospermum circinale</taxon>
    </lineage>
</organism>
<gene>
    <name evidence="2" type="ORF">PN492_15535</name>
</gene>
<evidence type="ECO:0000313" key="3">
    <source>
        <dbReference type="Proteomes" id="UP001212123"/>
    </source>
</evidence>
<evidence type="ECO:0000313" key="2">
    <source>
        <dbReference type="EMBL" id="MDB9487943.1"/>
    </source>
</evidence>